<name>A0ABU1ZYX4_9CORY</name>
<evidence type="ECO:0000313" key="2">
    <source>
        <dbReference type="Proteomes" id="UP001180840"/>
    </source>
</evidence>
<accession>A0ABU1ZYX4</accession>
<organism evidence="1 2">
    <name type="scientific">Corynebacterium guangdongense</name>
    <dbReference type="NCBI Taxonomy" id="1783348"/>
    <lineage>
        <taxon>Bacteria</taxon>
        <taxon>Bacillati</taxon>
        <taxon>Actinomycetota</taxon>
        <taxon>Actinomycetes</taxon>
        <taxon>Mycobacteriales</taxon>
        <taxon>Corynebacteriaceae</taxon>
        <taxon>Corynebacterium</taxon>
    </lineage>
</organism>
<proteinExistence type="predicted"/>
<dbReference type="RefSeq" id="WP_290195215.1">
    <property type="nucleotide sequence ID" value="NZ_CP047654.1"/>
</dbReference>
<sequence length="164" mass="18473">MNDTSTHRAGRFDGRPANGSWAWRGDELYDEHGVMIADVRAEVLRADRHRLLLERSPERMSFGLRGTAVDGTVYLLTQSSFTVAHLEADCQGRRYVLTRHKPWRKERIITDLASGDRVARVRPRFDGTVELHDGSGLGNVNLLDVAFMSFGCKLVDSPGHNLRI</sequence>
<evidence type="ECO:0000313" key="1">
    <source>
        <dbReference type="EMBL" id="MDR7329960.1"/>
    </source>
</evidence>
<gene>
    <name evidence="1" type="ORF">J2S39_001636</name>
</gene>
<protein>
    <submittedName>
        <fullName evidence="1">Uncharacterized protein</fullName>
    </submittedName>
</protein>
<keyword evidence="2" id="KW-1185">Reference proteome</keyword>
<comment type="caution">
    <text evidence="1">The sequence shown here is derived from an EMBL/GenBank/DDBJ whole genome shotgun (WGS) entry which is preliminary data.</text>
</comment>
<dbReference type="Proteomes" id="UP001180840">
    <property type="component" value="Unassembled WGS sequence"/>
</dbReference>
<reference evidence="1" key="1">
    <citation type="submission" date="2023-07" db="EMBL/GenBank/DDBJ databases">
        <title>Sequencing the genomes of 1000 actinobacteria strains.</title>
        <authorList>
            <person name="Klenk H.-P."/>
        </authorList>
    </citation>
    <scope>NUCLEOTIDE SEQUENCE</scope>
    <source>
        <strain evidence="1">DSM 107476</strain>
    </source>
</reference>
<dbReference type="EMBL" id="JAVDXZ010000001">
    <property type="protein sequence ID" value="MDR7329960.1"/>
    <property type="molecule type" value="Genomic_DNA"/>
</dbReference>